<keyword evidence="4 6" id="KW-1133">Transmembrane helix</keyword>
<proteinExistence type="inferred from homology"/>
<name>A0AAV5W284_9BILA</name>
<feature type="transmembrane region" description="Helical" evidence="6">
    <location>
        <begin position="32"/>
        <end position="56"/>
    </location>
</feature>
<dbReference type="InterPro" id="IPR018499">
    <property type="entry name" value="Tetraspanin/Peripherin"/>
</dbReference>
<dbReference type="Pfam" id="PF00335">
    <property type="entry name" value="Tetraspanin"/>
    <property type="match status" value="1"/>
</dbReference>
<evidence type="ECO:0000256" key="3">
    <source>
        <dbReference type="ARBA" id="ARBA00022692"/>
    </source>
</evidence>
<reference evidence="7" key="1">
    <citation type="submission" date="2023-10" db="EMBL/GenBank/DDBJ databases">
        <title>Genome assembly of Pristionchus species.</title>
        <authorList>
            <person name="Yoshida K."/>
            <person name="Sommer R.J."/>
        </authorList>
    </citation>
    <scope>NUCLEOTIDE SEQUENCE</scope>
    <source>
        <strain evidence="7">RS5133</strain>
    </source>
</reference>
<comment type="caution">
    <text evidence="6">Lacks conserved residue(s) required for the propagation of feature annotation.</text>
</comment>
<dbReference type="InterPro" id="IPR000301">
    <property type="entry name" value="Tetraspanin_animals"/>
</dbReference>
<accession>A0AAV5W284</accession>
<comment type="similarity">
    <text evidence="2 6">Belongs to the tetraspanin (TM4SF) family.</text>
</comment>
<gene>
    <name evidence="7" type="ORF">PFISCL1PPCAC_15519</name>
</gene>
<dbReference type="Proteomes" id="UP001432322">
    <property type="component" value="Unassembled WGS sequence"/>
</dbReference>
<keyword evidence="3 6" id="KW-0812">Transmembrane</keyword>
<evidence type="ECO:0000256" key="1">
    <source>
        <dbReference type="ARBA" id="ARBA00004141"/>
    </source>
</evidence>
<dbReference type="PANTHER" id="PTHR19282:SF431">
    <property type="entry name" value="TETRASPANIN 26A, ISOFORM B-RELATED"/>
    <property type="match status" value="1"/>
</dbReference>
<organism evidence="7 8">
    <name type="scientific">Pristionchus fissidentatus</name>
    <dbReference type="NCBI Taxonomy" id="1538716"/>
    <lineage>
        <taxon>Eukaryota</taxon>
        <taxon>Metazoa</taxon>
        <taxon>Ecdysozoa</taxon>
        <taxon>Nematoda</taxon>
        <taxon>Chromadorea</taxon>
        <taxon>Rhabditida</taxon>
        <taxon>Rhabditina</taxon>
        <taxon>Diplogasteromorpha</taxon>
        <taxon>Diplogasteroidea</taxon>
        <taxon>Neodiplogasteridae</taxon>
        <taxon>Pristionchus</taxon>
    </lineage>
</organism>
<keyword evidence="5 6" id="KW-0472">Membrane</keyword>
<dbReference type="SUPFAM" id="SSF48652">
    <property type="entry name" value="Tetraspanin"/>
    <property type="match status" value="1"/>
</dbReference>
<comment type="caution">
    <text evidence="7">The sequence shown here is derived from an EMBL/GenBank/DDBJ whole genome shotgun (WGS) entry which is preliminary data.</text>
</comment>
<evidence type="ECO:0000256" key="6">
    <source>
        <dbReference type="RuleBase" id="RU361218"/>
    </source>
</evidence>
<dbReference type="Gene3D" id="1.10.1450.10">
    <property type="entry name" value="Tetraspanin"/>
    <property type="match status" value="1"/>
</dbReference>
<feature type="non-terminal residue" evidence="7">
    <location>
        <position position="1"/>
    </location>
</feature>
<comment type="subcellular location">
    <subcellularLocation>
        <location evidence="1 6">Membrane</location>
        <topology evidence="1 6">Multi-pass membrane protein</topology>
    </subcellularLocation>
</comment>
<evidence type="ECO:0000313" key="7">
    <source>
        <dbReference type="EMBL" id="GMT24222.1"/>
    </source>
</evidence>
<dbReference type="AlphaFoldDB" id="A0AAV5W284"/>
<dbReference type="InterPro" id="IPR008952">
    <property type="entry name" value="Tetraspanin_EC2_sf"/>
</dbReference>
<evidence type="ECO:0000313" key="8">
    <source>
        <dbReference type="Proteomes" id="UP001432322"/>
    </source>
</evidence>
<dbReference type="PANTHER" id="PTHR19282">
    <property type="entry name" value="TETRASPANIN"/>
    <property type="match status" value="1"/>
</dbReference>
<sequence>DPTLALILIGILIFVIGFCGCLGSLRENTILLTIFMATLGTIILVEIILICVAYFYSDKFMEILSDLMKNMISHYSDMENLQDIMDQIQIMMKCCGIDGPDDWDANMYFMKDQNSAHPPPDAGGVPFSCCHTPYNNLTGLVNTGCGRHARSAIISSDVFTNGCRAAFEEWKSTNMLAFTISLGVVFIVQVVAFIMAQNLKGDINAQKAKWFES</sequence>
<evidence type="ECO:0000256" key="5">
    <source>
        <dbReference type="ARBA" id="ARBA00023136"/>
    </source>
</evidence>
<dbReference type="EMBL" id="BTSY01000004">
    <property type="protein sequence ID" value="GMT24222.1"/>
    <property type="molecule type" value="Genomic_DNA"/>
</dbReference>
<evidence type="ECO:0000256" key="4">
    <source>
        <dbReference type="ARBA" id="ARBA00022989"/>
    </source>
</evidence>
<feature type="transmembrane region" description="Helical" evidence="6">
    <location>
        <begin position="175"/>
        <end position="196"/>
    </location>
</feature>
<dbReference type="GO" id="GO:0005886">
    <property type="term" value="C:plasma membrane"/>
    <property type="evidence" value="ECO:0007669"/>
    <property type="project" value="TreeGrafter"/>
</dbReference>
<protein>
    <recommendedName>
        <fullName evidence="6">Tetraspanin</fullName>
    </recommendedName>
</protein>
<feature type="transmembrane region" description="Helical" evidence="6">
    <location>
        <begin position="6"/>
        <end position="25"/>
    </location>
</feature>
<evidence type="ECO:0000256" key="2">
    <source>
        <dbReference type="ARBA" id="ARBA00006840"/>
    </source>
</evidence>
<keyword evidence="8" id="KW-1185">Reference proteome</keyword>
<dbReference type="PIRSF" id="PIRSF002419">
    <property type="entry name" value="Tetraspanin"/>
    <property type="match status" value="1"/>
</dbReference>